<keyword evidence="5" id="KW-0238">DNA-binding</keyword>
<sequence length="522" mass="58446">MTIGDDVDTFIGHRRGWSVISGHASSIFDERNEQWLDAEAHPGPAPLSAVPDAVVQSEDFQHRIDFHRPEMLQGPPYPYQMVAAVLGLYLDIYHHKLYPLWPIVDATSLRARLEVPIPDVEAYMLASSVCAATILQLQLAVIGTNSSKLEPKSMISEIEDLRRIHEYREQPSLDALSTSFFLHIAYLHLGRRTISTLLLREAISLAHMLDLHQLGHYAGLSCWEAQDHLRKLWLLFITERAHATQYDLPCIVTISPTLPALDDTLQPFTLAAFVLLCEMFRRFQEVSSDKRHTAQSLMSLHNQLQQVPILTRYCNDLQRADLSITQQWMRLMFWKLAVTQVSMTAGPSDGIQSMLFPVQIAGDLLSSMSVFSIDTLEAHGPGMELKLFEFVNTLANVMVCVPHQENRKFELGPHNMLVHLARILGNFRGGNNALLPILQSRMADVGLSVPAAPRFIDVTHGSADSGRTRSSTESDETLGTHIDGMNTLTPSHLWAPEQSDDHYAATDTGYFDTLLPIARDSA</sequence>
<keyword evidence="7" id="KW-0539">Nucleus</keyword>
<evidence type="ECO:0000256" key="6">
    <source>
        <dbReference type="ARBA" id="ARBA00023163"/>
    </source>
</evidence>
<evidence type="ECO:0000256" key="7">
    <source>
        <dbReference type="ARBA" id="ARBA00023242"/>
    </source>
</evidence>
<keyword evidence="6" id="KW-0804">Transcription</keyword>
<protein>
    <recommendedName>
        <fullName evidence="11">Transcription factor domain-containing protein</fullName>
    </recommendedName>
</protein>
<dbReference type="PANTHER" id="PTHR31668">
    <property type="entry name" value="GLUCOSE TRANSPORT TRANSCRIPTION REGULATOR RGT1-RELATED-RELATED"/>
    <property type="match status" value="1"/>
</dbReference>
<dbReference type="PANTHER" id="PTHR31668:SF18">
    <property type="entry name" value="MALTOSE FERMENTATION REGULATORY PROTEIN MAL13-RELATED"/>
    <property type="match status" value="1"/>
</dbReference>
<evidence type="ECO:0000256" key="4">
    <source>
        <dbReference type="ARBA" id="ARBA00023015"/>
    </source>
</evidence>
<evidence type="ECO:0000313" key="10">
    <source>
        <dbReference type="Proteomes" id="UP001308179"/>
    </source>
</evidence>
<evidence type="ECO:0000256" key="2">
    <source>
        <dbReference type="ARBA" id="ARBA00022723"/>
    </source>
</evidence>
<dbReference type="InterPro" id="IPR050797">
    <property type="entry name" value="Carb_Metab_Trans_Reg"/>
</dbReference>
<comment type="caution">
    <text evidence="9">The sequence shown here is derived from an EMBL/GenBank/DDBJ whole genome shotgun (WGS) entry which is preliminary data.</text>
</comment>
<name>A0ABR0L313_9PEZI</name>
<proteinExistence type="predicted"/>
<evidence type="ECO:0000256" key="5">
    <source>
        <dbReference type="ARBA" id="ARBA00023125"/>
    </source>
</evidence>
<evidence type="ECO:0000256" key="8">
    <source>
        <dbReference type="SAM" id="MobiDB-lite"/>
    </source>
</evidence>
<evidence type="ECO:0000256" key="3">
    <source>
        <dbReference type="ARBA" id="ARBA00022833"/>
    </source>
</evidence>
<comment type="subcellular location">
    <subcellularLocation>
        <location evidence="1">Nucleus</location>
    </subcellularLocation>
</comment>
<accession>A0ABR0L313</accession>
<keyword evidence="3" id="KW-0862">Zinc</keyword>
<evidence type="ECO:0000313" key="9">
    <source>
        <dbReference type="EMBL" id="KAK5142705.1"/>
    </source>
</evidence>
<keyword evidence="2" id="KW-0479">Metal-binding</keyword>
<dbReference type="Proteomes" id="UP001308179">
    <property type="component" value="Unassembled WGS sequence"/>
</dbReference>
<keyword evidence="4" id="KW-0805">Transcription regulation</keyword>
<organism evidence="9 10">
    <name type="scientific">Rachicladosporium monterosium</name>
    <dbReference type="NCBI Taxonomy" id="1507873"/>
    <lineage>
        <taxon>Eukaryota</taxon>
        <taxon>Fungi</taxon>
        <taxon>Dikarya</taxon>
        <taxon>Ascomycota</taxon>
        <taxon>Pezizomycotina</taxon>
        <taxon>Dothideomycetes</taxon>
        <taxon>Dothideomycetidae</taxon>
        <taxon>Cladosporiales</taxon>
        <taxon>Cladosporiaceae</taxon>
        <taxon>Rachicladosporium</taxon>
    </lineage>
</organism>
<dbReference type="EMBL" id="JAVRRR010000397">
    <property type="protein sequence ID" value="KAK5142705.1"/>
    <property type="molecule type" value="Genomic_DNA"/>
</dbReference>
<dbReference type="CDD" id="cd12148">
    <property type="entry name" value="fungal_TF_MHR"/>
    <property type="match status" value="1"/>
</dbReference>
<gene>
    <name evidence="9" type="ORF">LTR32_005007</name>
</gene>
<keyword evidence="10" id="KW-1185">Reference proteome</keyword>
<evidence type="ECO:0008006" key="11">
    <source>
        <dbReference type="Google" id="ProtNLM"/>
    </source>
</evidence>
<feature type="region of interest" description="Disordered" evidence="8">
    <location>
        <begin position="460"/>
        <end position="479"/>
    </location>
</feature>
<evidence type="ECO:0000256" key="1">
    <source>
        <dbReference type="ARBA" id="ARBA00004123"/>
    </source>
</evidence>
<reference evidence="9 10" key="1">
    <citation type="submission" date="2023-08" db="EMBL/GenBank/DDBJ databases">
        <title>Black Yeasts Isolated from many extreme environments.</title>
        <authorList>
            <person name="Coleine C."/>
            <person name="Stajich J.E."/>
            <person name="Selbmann L."/>
        </authorList>
    </citation>
    <scope>NUCLEOTIDE SEQUENCE [LARGE SCALE GENOMIC DNA]</scope>
    <source>
        <strain evidence="9 10">CCFEE 5386</strain>
    </source>
</reference>